<dbReference type="PANTHER" id="PTHR47791:SF1">
    <property type="entry name" value="ENDO MANNANASE, GH76 FAMILY (EUROFUNG)"/>
    <property type="match status" value="1"/>
</dbReference>
<sequence>MVSKSFVGGLAARALYSISGRQADQETYTANTLSALTTLQGWYNESSGLWDTTGWWNSANCLTVLADFVAIQPDAATEVNIPVIIQNTFEQAQKTTVTASKQFTAGGIPMSTYTISKRSNTISERGFDNFLNDYYDDEGWWALALIHSADLDVQGLGDQDYLGAASTIFEDMKDGASPCGGIYWSKVTNYTASIANELYLSVAASLANRMDNKQYYLYIALAQWDWFKNSGLINSDNLINDGLDPDTCENNGGNTWTYNQGVILGGLVELYKATGDSSLLDTATSIAYAAIDAKSKNGVLYEGCEPDCGADGAQFKGIFMRNLHYLQKVAPQDKFQTFILDTADSIWANDRDSSTSGLGVTWSGPYETATAGTQSSALDALVAAIAVA</sequence>
<dbReference type="InterPro" id="IPR005198">
    <property type="entry name" value="Glyco_hydro_76"/>
</dbReference>
<comment type="caution">
    <text evidence="1">The sequence shown here is derived from an EMBL/GenBank/DDBJ whole genome shotgun (WGS) entry which is preliminary data.</text>
</comment>
<dbReference type="Gene3D" id="1.50.10.20">
    <property type="match status" value="1"/>
</dbReference>
<dbReference type="GeneID" id="63776599"/>
<dbReference type="EMBL" id="MCFJ01000008">
    <property type="protein sequence ID" value="ORY62982.1"/>
    <property type="molecule type" value="Genomic_DNA"/>
</dbReference>
<dbReference type="InterPro" id="IPR053169">
    <property type="entry name" value="MUG_Protein"/>
</dbReference>
<evidence type="ECO:0000313" key="2">
    <source>
        <dbReference type="Proteomes" id="UP000193689"/>
    </source>
</evidence>
<dbReference type="STRING" id="1141098.A0A1Y2DUM6"/>
<evidence type="ECO:0000313" key="1">
    <source>
        <dbReference type="EMBL" id="ORY62982.1"/>
    </source>
</evidence>
<reference evidence="1 2" key="1">
    <citation type="submission" date="2016-07" db="EMBL/GenBank/DDBJ databases">
        <title>Pervasive Adenine N6-methylation of Active Genes in Fungi.</title>
        <authorList>
            <consortium name="DOE Joint Genome Institute"/>
            <person name="Mondo S.J."/>
            <person name="Dannebaum R.O."/>
            <person name="Kuo R.C."/>
            <person name="Labutti K."/>
            <person name="Haridas S."/>
            <person name="Kuo A."/>
            <person name="Salamov A."/>
            <person name="Ahrendt S.R."/>
            <person name="Lipzen A."/>
            <person name="Sullivan W."/>
            <person name="Andreopoulos W.B."/>
            <person name="Clum A."/>
            <person name="Lindquist E."/>
            <person name="Daum C."/>
            <person name="Ramamoorthy G.K."/>
            <person name="Gryganskyi A."/>
            <person name="Culley D."/>
            <person name="Magnuson J.K."/>
            <person name="James T.Y."/>
            <person name="O'Malley M.A."/>
            <person name="Stajich J.E."/>
            <person name="Spatafora J.W."/>
            <person name="Visel A."/>
            <person name="Grigoriev I.V."/>
        </authorList>
    </citation>
    <scope>NUCLEOTIDE SEQUENCE [LARGE SCALE GENOMIC DNA]</scope>
    <source>
        <strain evidence="1 2">CBS 129021</strain>
    </source>
</reference>
<protein>
    <submittedName>
        <fullName evidence="1">Glycoside hydrolase</fullName>
    </submittedName>
</protein>
<dbReference type="RefSeq" id="XP_040714639.1">
    <property type="nucleotide sequence ID" value="XM_040860387.1"/>
</dbReference>
<name>A0A1Y2DUM6_9PEZI</name>
<dbReference type="GO" id="GO:0005975">
    <property type="term" value="P:carbohydrate metabolic process"/>
    <property type="evidence" value="ECO:0007669"/>
    <property type="project" value="InterPro"/>
</dbReference>
<dbReference type="GO" id="GO:0016787">
    <property type="term" value="F:hydrolase activity"/>
    <property type="evidence" value="ECO:0007669"/>
    <property type="project" value="UniProtKB-KW"/>
</dbReference>
<organism evidence="1 2">
    <name type="scientific">Pseudomassariella vexata</name>
    <dbReference type="NCBI Taxonomy" id="1141098"/>
    <lineage>
        <taxon>Eukaryota</taxon>
        <taxon>Fungi</taxon>
        <taxon>Dikarya</taxon>
        <taxon>Ascomycota</taxon>
        <taxon>Pezizomycotina</taxon>
        <taxon>Sordariomycetes</taxon>
        <taxon>Xylariomycetidae</taxon>
        <taxon>Amphisphaeriales</taxon>
        <taxon>Pseudomassariaceae</taxon>
        <taxon>Pseudomassariella</taxon>
    </lineage>
</organism>
<keyword evidence="1" id="KW-0378">Hydrolase</keyword>
<proteinExistence type="predicted"/>
<dbReference type="AlphaFoldDB" id="A0A1Y2DUM6"/>
<dbReference type="InterPro" id="IPR008928">
    <property type="entry name" value="6-hairpin_glycosidase_sf"/>
</dbReference>
<dbReference type="PANTHER" id="PTHR47791">
    <property type="entry name" value="MEIOTICALLY UP-REGULATED GENE 191 PROTEIN"/>
    <property type="match status" value="1"/>
</dbReference>
<accession>A0A1Y2DUM6</accession>
<dbReference type="InParanoid" id="A0A1Y2DUM6"/>
<keyword evidence="2" id="KW-1185">Reference proteome</keyword>
<dbReference type="OrthoDB" id="9984024at2759"/>
<dbReference type="Pfam" id="PF03663">
    <property type="entry name" value="Glyco_hydro_76"/>
    <property type="match status" value="1"/>
</dbReference>
<dbReference type="SUPFAM" id="SSF48208">
    <property type="entry name" value="Six-hairpin glycosidases"/>
    <property type="match status" value="1"/>
</dbReference>
<dbReference type="Proteomes" id="UP000193689">
    <property type="component" value="Unassembled WGS sequence"/>
</dbReference>
<gene>
    <name evidence="1" type="ORF">BCR38DRAFT_435590</name>
</gene>